<dbReference type="GO" id="GO:0051607">
    <property type="term" value="P:defense response to virus"/>
    <property type="evidence" value="ECO:0007669"/>
    <property type="project" value="TreeGrafter"/>
</dbReference>
<protein>
    <recommendedName>
        <fullName evidence="7">Rapsyn myristoylation/linker region N-terminal domain-containing protein</fullName>
    </recommendedName>
</protein>
<evidence type="ECO:0000313" key="5">
    <source>
        <dbReference type="EnsemblMetazoa" id="SMAR014733-PA"/>
    </source>
</evidence>
<feature type="chain" id="PRO_5046646211" description="Rapsyn myristoylation/linker region N-terminal domain-containing protein" evidence="4">
    <location>
        <begin position="24"/>
        <end position="441"/>
    </location>
</feature>
<keyword evidence="1" id="KW-0677">Repeat</keyword>
<dbReference type="EMBL" id="JH432222">
    <property type="status" value="NOT_ANNOTATED_CDS"/>
    <property type="molecule type" value="Genomic_DNA"/>
</dbReference>
<proteinExistence type="inferred from homology"/>
<dbReference type="STRING" id="126957.T1JLK3"/>
<evidence type="ECO:0000313" key="6">
    <source>
        <dbReference type="Proteomes" id="UP000014500"/>
    </source>
</evidence>
<dbReference type="GO" id="GO:0005829">
    <property type="term" value="C:cytosol"/>
    <property type="evidence" value="ECO:0007669"/>
    <property type="project" value="TreeGrafter"/>
</dbReference>
<dbReference type="Proteomes" id="UP000014500">
    <property type="component" value="Unassembled WGS sequence"/>
</dbReference>
<dbReference type="EnsemblMetazoa" id="SMAR014733-RA">
    <property type="protein sequence ID" value="SMAR014733-PA"/>
    <property type="gene ID" value="SMAR014733"/>
</dbReference>
<dbReference type="PhylomeDB" id="T1JLK3"/>
<dbReference type="PANTHER" id="PTHR10271:SF0">
    <property type="entry name" value="INTERFERON-INDUCED PROTEIN WITH TETRATRICOPEPTIDE REPEATS 5"/>
    <property type="match status" value="1"/>
</dbReference>
<dbReference type="SUPFAM" id="SSF81901">
    <property type="entry name" value="HCP-like"/>
    <property type="match status" value="1"/>
</dbReference>
<keyword evidence="4" id="KW-0732">Signal</keyword>
<dbReference type="PANTHER" id="PTHR10271">
    <property type="entry name" value="INTERFERON-INDUCED PROTEIN WITH TETRATRICOPEPTIDE REPEATS"/>
    <property type="match status" value="1"/>
</dbReference>
<organism evidence="5 6">
    <name type="scientific">Strigamia maritima</name>
    <name type="common">European centipede</name>
    <name type="synonym">Geophilus maritimus</name>
    <dbReference type="NCBI Taxonomy" id="126957"/>
    <lineage>
        <taxon>Eukaryota</taxon>
        <taxon>Metazoa</taxon>
        <taxon>Ecdysozoa</taxon>
        <taxon>Arthropoda</taxon>
        <taxon>Myriapoda</taxon>
        <taxon>Chilopoda</taxon>
        <taxon>Pleurostigmophora</taxon>
        <taxon>Geophilomorpha</taxon>
        <taxon>Linotaeniidae</taxon>
        <taxon>Strigamia</taxon>
    </lineage>
</organism>
<comment type="similarity">
    <text evidence="3">Belongs to the IFIT family.</text>
</comment>
<dbReference type="HOGENOM" id="CLU_621616_0_0_1"/>
<sequence length="441" mass="51078">MQQLLVTCLQLAILELFFLRLAAEQLFTTDIETKTVVVIVQASENLMDFSDLQCHFTWQPEIGDEEKGLNKVKDHLTKTIKYERDMDILCLPLFAYVHCKIEPRQYDEALVIVNDYLSKCEKLKSQERNGDSASGYETVGLSNKAFILKELGKTDEAQQVLKQITKVEDLNEKAQAAIYGVQAFALSIFGPKNYQKGLDLYTKAKKLDKNNYMFHFGTGFLSGRIRRIEEGTHTQPTEMEEGMFRIACELTDWKLPVPIVFLADIIFARGRDFTGSNYEDTQALDEAKHFYKMAYKIGSDSPTVLKISGKGFSILDEEELGEECLLKAIKLDPYSSQAHHRLGQIYEFGKNKRNFLLAAKQYEKAVTAGRRRNFFAECDLCRARKKVDVTYNIIMHYDNMKKHYEFDEKRMEIINSKIKEAKDYQENKRKQAQQKKLPRRY</sequence>
<name>T1JLK3_STRMM</name>
<accession>T1JLK3</accession>
<evidence type="ECO:0000256" key="2">
    <source>
        <dbReference type="ARBA" id="ARBA00022803"/>
    </source>
</evidence>
<evidence type="ECO:0000256" key="3">
    <source>
        <dbReference type="ARBA" id="ARBA00038336"/>
    </source>
</evidence>
<dbReference type="AlphaFoldDB" id="T1JLK3"/>
<reference evidence="6" key="1">
    <citation type="submission" date="2011-05" db="EMBL/GenBank/DDBJ databases">
        <authorList>
            <person name="Richards S.R."/>
            <person name="Qu J."/>
            <person name="Jiang H."/>
            <person name="Jhangiani S.N."/>
            <person name="Agravi P."/>
            <person name="Goodspeed R."/>
            <person name="Gross S."/>
            <person name="Mandapat C."/>
            <person name="Jackson L."/>
            <person name="Mathew T."/>
            <person name="Pu L."/>
            <person name="Thornton R."/>
            <person name="Saada N."/>
            <person name="Wilczek-Boney K.B."/>
            <person name="Lee S."/>
            <person name="Kovar C."/>
            <person name="Wu Y."/>
            <person name="Scherer S.E."/>
            <person name="Worley K.C."/>
            <person name="Muzny D.M."/>
            <person name="Gibbs R."/>
        </authorList>
    </citation>
    <scope>NUCLEOTIDE SEQUENCE</scope>
    <source>
        <strain evidence="6">Brora</strain>
    </source>
</reference>
<evidence type="ECO:0000256" key="1">
    <source>
        <dbReference type="ARBA" id="ARBA00022737"/>
    </source>
</evidence>
<keyword evidence="6" id="KW-1185">Reference proteome</keyword>
<dbReference type="InterPro" id="IPR011990">
    <property type="entry name" value="TPR-like_helical_dom_sf"/>
</dbReference>
<evidence type="ECO:0008006" key="7">
    <source>
        <dbReference type="Google" id="ProtNLM"/>
    </source>
</evidence>
<dbReference type="Gene3D" id="1.25.40.10">
    <property type="entry name" value="Tetratricopeptide repeat domain"/>
    <property type="match status" value="2"/>
</dbReference>
<feature type="signal peptide" evidence="4">
    <location>
        <begin position="1"/>
        <end position="23"/>
    </location>
</feature>
<evidence type="ECO:0000256" key="4">
    <source>
        <dbReference type="SAM" id="SignalP"/>
    </source>
</evidence>
<reference evidence="5" key="2">
    <citation type="submission" date="2015-02" db="UniProtKB">
        <authorList>
            <consortium name="EnsemblMetazoa"/>
        </authorList>
    </citation>
    <scope>IDENTIFICATION</scope>
</reference>
<keyword evidence="2" id="KW-0802">TPR repeat</keyword>